<dbReference type="Proteomes" id="UP000790347">
    <property type="component" value="Unassembled WGS sequence"/>
</dbReference>
<name>A0A922HF39_DERFA</name>
<evidence type="ECO:0000313" key="2">
    <source>
        <dbReference type="Proteomes" id="UP000790347"/>
    </source>
</evidence>
<evidence type="ECO:0000313" key="1">
    <source>
        <dbReference type="EMBL" id="KAH9491041.1"/>
    </source>
</evidence>
<keyword evidence="2" id="KW-1185">Reference proteome</keyword>
<sequence>MATTRSLTHDLIKTAKLKVDHVHKTLLEIKDEVARELTSDRIQQLYVHLGDLRDLIVNTMSLVDKGEKEGNKVLPIIDLATTCLIMITELTSELDSKAVSRSLSLPTRYENDGDRISSVYTSGLVTPKHFGRNLEISDPTTTVFTSSVKTVHTEMFSTPESLPNTRECLKQSSSKENKVFSCDNRHIFLIRLGILRLEGPLGNFNLICPQPPDVVKTLVPEESDEEEEDIQYEQSELEDNLIKRNFELVQTPVSPLPSTTSTSISN</sequence>
<organism evidence="1 2">
    <name type="scientific">Dermatophagoides farinae</name>
    <name type="common">American house dust mite</name>
    <dbReference type="NCBI Taxonomy" id="6954"/>
    <lineage>
        <taxon>Eukaryota</taxon>
        <taxon>Metazoa</taxon>
        <taxon>Ecdysozoa</taxon>
        <taxon>Arthropoda</taxon>
        <taxon>Chelicerata</taxon>
        <taxon>Arachnida</taxon>
        <taxon>Acari</taxon>
        <taxon>Acariformes</taxon>
        <taxon>Sarcoptiformes</taxon>
        <taxon>Astigmata</taxon>
        <taxon>Psoroptidia</taxon>
        <taxon>Analgoidea</taxon>
        <taxon>Pyroglyphidae</taxon>
        <taxon>Dermatophagoidinae</taxon>
        <taxon>Dermatophagoides</taxon>
    </lineage>
</organism>
<dbReference type="EMBL" id="ASGP02000009">
    <property type="protein sequence ID" value="KAH9491041.1"/>
    <property type="molecule type" value="Genomic_DNA"/>
</dbReference>
<protein>
    <submittedName>
        <fullName evidence="1">Uncharacterized protein</fullName>
    </submittedName>
</protein>
<reference evidence="1" key="2">
    <citation type="journal article" date="2022" name="Res Sq">
        <title>Comparative Genomics Reveals Insights into the Divergent Evolution of Astigmatic Mites and Household Pest Adaptations.</title>
        <authorList>
            <person name="Xiong Q."/>
            <person name="Wan A.T.-Y."/>
            <person name="Liu X.-Y."/>
            <person name="Fung C.S.-H."/>
            <person name="Xiao X."/>
            <person name="Malainual N."/>
            <person name="Hou J."/>
            <person name="Wang L."/>
            <person name="Wang M."/>
            <person name="Yang K."/>
            <person name="Cui Y."/>
            <person name="Leung E."/>
            <person name="Nong W."/>
            <person name="Shin S.-K."/>
            <person name="Au S."/>
            <person name="Jeong K.Y."/>
            <person name="Chew F.T."/>
            <person name="Hui J."/>
            <person name="Leung T.F."/>
            <person name="Tungtrongchitr A."/>
            <person name="Zhong N."/>
            <person name="Liu Z."/>
            <person name="Tsui S."/>
        </authorList>
    </citation>
    <scope>NUCLEOTIDE SEQUENCE</scope>
    <source>
        <strain evidence="1">Derf</strain>
        <tissue evidence="1">Whole organism</tissue>
    </source>
</reference>
<gene>
    <name evidence="1" type="ORF">DERF_015778</name>
</gene>
<comment type="caution">
    <text evidence="1">The sequence shown here is derived from an EMBL/GenBank/DDBJ whole genome shotgun (WGS) entry which is preliminary data.</text>
</comment>
<dbReference type="AlphaFoldDB" id="A0A922HF39"/>
<proteinExistence type="predicted"/>
<accession>A0A922HF39</accession>
<reference evidence="1" key="1">
    <citation type="submission" date="2013-05" db="EMBL/GenBank/DDBJ databases">
        <authorList>
            <person name="Yim A.K.Y."/>
            <person name="Chan T.F."/>
            <person name="Ji K.M."/>
            <person name="Liu X.Y."/>
            <person name="Zhou J.W."/>
            <person name="Li R.Q."/>
            <person name="Yang K.Y."/>
            <person name="Li J."/>
            <person name="Li M."/>
            <person name="Law P.T.W."/>
            <person name="Wu Y.L."/>
            <person name="Cai Z.L."/>
            <person name="Qin H."/>
            <person name="Bao Y."/>
            <person name="Leung R.K.K."/>
            <person name="Ng P.K.S."/>
            <person name="Zou J."/>
            <person name="Zhong X.J."/>
            <person name="Ran P.X."/>
            <person name="Zhong N.S."/>
            <person name="Liu Z.G."/>
            <person name="Tsui S.K.W."/>
        </authorList>
    </citation>
    <scope>NUCLEOTIDE SEQUENCE</scope>
    <source>
        <strain evidence="1">Derf</strain>
        <tissue evidence="1">Whole organism</tissue>
    </source>
</reference>